<dbReference type="Proteomes" id="UP000515163">
    <property type="component" value="Unplaced"/>
</dbReference>
<dbReference type="Gene3D" id="1.20.1250.20">
    <property type="entry name" value="MFS general substrate transporter like domains"/>
    <property type="match status" value="1"/>
</dbReference>
<keyword evidence="6 9" id="KW-0472">Membrane</keyword>
<keyword evidence="5 9" id="KW-1133">Transmembrane helix</keyword>
<dbReference type="GeneID" id="116299702"/>
<feature type="transmembrane region" description="Helical" evidence="9">
    <location>
        <begin position="232"/>
        <end position="251"/>
    </location>
</feature>
<feature type="transmembrane region" description="Helical" evidence="9">
    <location>
        <begin position="352"/>
        <end position="376"/>
    </location>
</feature>
<gene>
    <name evidence="11 12" type="primary">LOC116299702</name>
</gene>
<dbReference type="Pfam" id="PF00854">
    <property type="entry name" value="PTR2"/>
    <property type="match status" value="1"/>
</dbReference>
<evidence type="ECO:0000256" key="3">
    <source>
        <dbReference type="ARBA" id="ARBA00022692"/>
    </source>
</evidence>
<dbReference type="GO" id="GO:0022857">
    <property type="term" value="F:transmembrane transporter activity"/>
    <property type="evidence" value="ECO:0007669"/>
    <property type="project" value="InterPro"/>
</dbReference>
<evidence type="ECO:0000256" key="8">
    <source>
        <dbReference type="SAM" id="MobiDB-lite"/>
    </source>
</evidence>
<feature type="compositionally biased region" description="Low complexity" evidence="8">
    <location>
        <begin position="26"/>
        <end position="40"/>
    </location>
</feature>
<keyword evidence="10" id="KW-1185">Reference proteome</keyword>
<feature type="transmembrane region" description="Helical" evidence="9">
    <location>
        <begin position="122"/>
        <end position="143"/>
    </location>
</feature>
<evidence type="ECO:0000256" key="7">
    <source>
        <dbReference type="RuleBase" id="RU003755"/>
    </source>
</evidence>
<dbReference type="OrthoDB" id="8904098at2759"/>
<evidence type="ECO:0000256" key="2">
    <source>
        <dbReference type="ARBA" id="ARBA00005982"/>
    </source>
</evidence>
<dbReference type="PANTHER" id="PTHR11654">
    <property type="entry name" value="OLIGOPEPTIDE TRANSPORTER-RELATED"/>
    <property type="match status" value="1"/>
</dbReference>
<comment type="similarity">
    <text evidence="2 7">Belongs to the major facilitator superfamily. Proton-dependent oligopeptide transporter (POT/PTR) (TC 2.A.17) family.</text>
</comment>
<feature type="region of interest" description="Disordered" evidence="8">
    <location>
        <begin position="23"/>
        <end position="46"/>
    </location>
</feature>
<dbReference type="PROSITE" id="PS01023">
    <property type="entry name" value="PTR2_2"/>
    <property type="match status" value="1"/>
</dbReference>
<dbReference type="SUPFAM" id="SSF103473">
    <property type="entry name" value="MFS general substrate transporter"/>
    <property type="match status" value="1"/>
</dbReference>
<dbReference type="GO" id="GO:0006857">
    <property type="term" value="P:oligopeptide transport"/>
    <property type="evidence" value="ECO:0007669"/>
    <property type="project" value="InterPro"/>
</dbReference>
<keyword evidence="4" id="KW-0653">Protein transport</keyword>
<dbReference type="InterPro" id="IPR018456">
    <property type="entry name" value="PTR2_symporter_CS"/>
</dbReference>
<evidence type="ECO:0000256" key="6">
    <source>
        <dbReference type="ARBA" id="ARBA00023136"/>
    </source>
</evidence>
<dbReference type="PROSITE" id="PS01022">
    <property type="entry name" value="PTR2_1"/>
    <property type="match status" value="1"/>
</dbReference>
<sequence length="574" mass="64066">MDNSENSNCAVMNDDDQLAPLIRGNSSSVSTSTGTSSTKTPRTHLPGKPSKIHVTLCILITELCERLTFYGITANLVPFCHDMLNLATPLPSTINLVFQGTCYLIPVVGGLLADSYMGRFNVIYSSSLIYVVGTLLLATVSLTDDSYSKHFGESQVMGNIARQIYFALALFFLALGTGGIKANVSPFGADQVREEGPGAIQRFFNWFYWFINIGSFVSFTLVVWIQQEESFFLGYTITACSMFLGVLTFLIGRNSYIVHPPGGSNLADSFKVIGLAIKRKMKNIPKIKGESWLDLAKDSRGGRFSATQVDDVKSLLRILPVFAMFVIYWTLYSQMQTSYLIQAQYMKINLGFNFNLPAASLSIFDISSVLLLIPFMDKVIYPLLRYIGIKFTPLRRIGVGMIFAAASVAVAGFVEIKRRNCYENGEFITQNLFNKNFNASNMTVFYQVPQFVLIGTSEVFTSITGLEFAYSQAPRCLQGLVMGIFLVTSGLGNFLSSALTNIVYSIDKKWYPEDPNNGNLEYYFFLLSGLMFVNFLIFILVALNYKYVDHRRARKNVIPQNWDNSQSNSKSLEA</sequence>
<feature type="transmembrane region" description="Helical" evidence="9">
    <location>
        <begin position="206"/>
        <end position="225"/>
    </location>
</feature>
<keyword evidence="7" id="KW-0813">Transport</keyword>
<feature type="transmembrane region" description="Helical" evidence="9">
    <location>
        <begin position="96"/>
        <end position="116"/>
    </location>
</feature>
<name>A0A6P8IEI3_ACTTE</name>
<evidence type="ECO:0000313" key="10">
    <source>
        <dbReference type="Proteomes" id="UP000515163"/>
    </source>
</evidence>
<dbReference type="RefSeq" id="XP_031564280.1">
    <property type="nucleotide sequence ID" value="XM_031708420.1"/>
</dbReference>
<keyword evidence="3 7" id="KW-0812">Transmembrane</keyword>
<evidence type="ECO:0000313" key="11">
    <source>
        <dbReference type="RefSeq" id="XP_031564279.1"/>
    </source>
</evidence>
<protein>
    <submittedName>
        <fullName evidence="11 12">Solute carrier family 15 member 4-like</fullName>
    </submittedName>
</protein>
<feature type="transmembrane region" description="Helical" evidence="9">
    <location>
        <begin position="480"/>
        <end position="502"/>
    </location>
</feature>
<dbReference type="RefSeq" id="XP_031564279.1">
    <property type="nucleotide sequence ID" value="XM_031708419.1"/>
</dbReference>
<comment type="subcellular location">
    <subcellularLocation>
        <location evidence="1 7">Membrane</location>
        <topology evidence="1 7">Multi-pass membrane protein</topology>
    </subcellularLocation>
</comment>
<keyword evidence="4" id="KW-0571">Peptide transport</keyword>
<reference evidence="11 12" key="1">
    <citation type="submission" date="2025-04" db="UniProtKB">
        <authorList>
            <consortium name="RefSeq"/>
        </authorList>
    </citation>
    <scope>IDENTIFICATION</scope>
    <source>
        <tissue evidence="11 12">Tentacle</tissue>
    </source>
</reference>
<evidence type="ECO:0000256" key="1">
    <source>
        <dbReference type="ARBA" id="ARBA00004141"/>
    </source>
</evidence>
<proteinExistence type="inferred from homology"/>
<feature type="transmembrane region" description="Helical" evidence="9">
    <location>
        <begin position="164"/>
        <end position="186"/>
    </location>
</feature>
<dbReference type="InterPro" id="IPR036259">
    <property type="entry name" value="MFS_trans_sf"/>
</dbReference>
<dbReference type="KEGG" id="aten:116299702"/>
<evidence type="ECO:0000256" key="4">
    <source>
        <dbReference type="ARBA" id="ARBA00022856"/>
    </source>
</evidence>
<feature type="transmembrane region" description="Helical" evidence="9">
    <location>
        <begin position="396"/>
        <end position="414"/>
    </location>
</feature>
<dbReference type="InterPro" id="IPR000109">
    <property type="entry name" value="POT_fam"/>
</dbReference>
<accession>A0A6P8IEI3</accession>
<dbReference type="GO" id="GO:0016020">
    <property type="term" value="C:membrane"/>
    <property type="evidence" value="ECO:0007669"/>
    <property type="project" value="UniProtKB-SubCell"/>
</dbReference>
<organism evidence="10 12">
    <name type="scientific">Actinia tenebrosa</name>
    <name type="common">Australian red waratah sea anemone</name>
    <dbReference type="NCBI Taxonomy" id="6105"/>
    <lineage>
        <taxon>Eukaryota</taxon>
        <taxon>Metazoa</taxon>
        <taxon>Cnidaria</taxon>
        <taxon>Anthozoa</taxon>
        <taxon>Hexacorallia</taxon>
        <taxon>Actiniaria</taxon>
        <taxon>Actiniidae</taxon>
        <taxon>Actinia</taxon>
    </lineage>
</organism>
<evidence type="ECO:0000256" key="9">
    <source>
        <dbReference type="SAM" id="Phobius"/>
    </source>
</evidence>
<evidence type="ECO:0000256" key="5">
    <source>
        <dbReference type="ARBA" id="ARBA00022989"/>
    </source>
</evidence>
<feature type="transmembrane region" description="Helical" evidence="9">
    <location>
        <begin position="522"/>
        <end position="545"/>
    </location>
</feature>
<dbReference type="AlphaFoldDB" id="A0A6P8IEI3"/>
<feature type="transmembrane region" description="Helical" evidence="9">
    <location>
        <begin position="314"/>
        <end position="331"/>
    </location>
</feature>
<evidence type="ECO:0000313" key="12">
    <source>
        <dbReference type="RefSeq" id="XP_031564280.1"/>
    </source>
</evidence>